<evidence type="ECO:0000256" key="2">
    <source>
        <dbReference type="ARBA" id="ARBA00022679"/>
    </source>
</evidence>
<dbReference type="SMART" id="SM00825">
    <property type="entry name" value="PKS_KS"/>
    <property type="match status" value="1"/>
</dbReference>
<proteinExistence type="inferred from homology"/>
<name>A0ABW0VU89_9BACL</name>
<dbReference type="Proteomes" id="UP001596047">
    <property type="component" value="Unassembled WGS sequence"/>
</dbReference>
<dbReference type="PANTHER" id="PTHR11712">
    <property type="entry name" value="POLYKETIDE SYNTHASE-RELATED"/>
    <property type="match status" value="1"/>
</dbReference>
<sequence>MKNESVITGYGIKLPKIQNRHHFEQVLKNGICTHSVVSGLGPNKESMVCGIIEEELEEARDKALRGYPRACLLGIAAAKEAIELAKIKNPQTRVAVIMGTSTSSLPEIEQCSYRYRNGQYKKISALNAGMTNIHSLSSGVANYLGLGSGNLVTTISNGCSSGSDAIFLGKTLLENAIVDLCIVGASETPLCDSAIASFAKQKAIRFNAKIGETGNPFSKNNGSFVISEGAAVIVLEREKQAKQANKEIYGYLTGAASNNDGVNIHQMDKTGAQLFRTFEEAVGDKVITYTNSQALGLDLQDTIEAANHLKLCGTPTPITSIKGMIGHPFAASGVVQVISALLSIKNKYIPLTANSDFSGFELFNIVKETTYCDIQHVAVTSHGYGGNNNTLVVSKEGTR</sequence>
<evidence type="ECO:0000313" key="6">
    <source>
        <dbReference type="Proteomes" id="UP001596047"/>
    </source>
</evidence>
<evidence type="ECO:0000256" key="3">
    <source>
        <dbReference type="RuleBase" id="RU003694"/>
    </source>
</evidence>
<dbReference type="InterPro" id="IPR020615">
    <property type="entry name" value="Thiolase_acyl_enz_int_AS"/>
</dbReference>
<dbReference type="RefSeq" id="WP_379187674.1">
    <property type="nucleotide sequence ID" value="NZ_JBHSOW010000030.1"/>
</dbReference>
<dbReference type="PANTHER" id="PTHR11712:SF336">
    <property type="entry name" value="3-OXOACYL-[ACYL-CARRIER-PROTEIN] SYNTHASE, MITOCHONDRIAL"/>
    <property type="match status" value="1"/>
</dbReference>
<gene>
    <name evidence="5" type="ORF">ACFPYJ_08530</name>
</gene>
<evidence type="ECO:0000313" key="5">
    <source>
        <dbReference type="EMBL" id="MFC5649175.1"/>
    </source>
</evidence>
<dbReference type="SUPFAM" id="SSF53901">
    <property type="entry name" value="Thiolase-like"/>
    <property type="match status" value="1"/>
</dbReference>
<evidence type="ECO:0000256" key="1">
    <source>
        <dbReference type="ARBA" id="ARBA00008467"/>
    </source>
</evidence>
<reference evidence="6" key="1">
    <citation type="journal article" date="2019" name="Int. J. Syst. Evol. Microbiol.">
        <title>The Global Catalogue of Microorganisms (GCM) 10K type strain sequencing project: providing services to taxonomists for standard genome sequencing and annotation.</title>
        <authorList>
            <consortium name="The Broad Institute Genomics Platform"/>
            <consortium name="The Broad Institute Genome Sequencing Center for Infectious Disease"/>
            <person name="Wu L."/>
            <person name="Ma J."/>
        </authorList>
    </citation>
    <scope>NUCLEOTIDE SEQUENCE [LARGE SCALE GENOMIC DNA]</scope>
    <source>
        <strain evidence="6">CGMCC 1.3240</strain>
    </source>
</reference>
<keyword evidence="6" id="KW-1185">Reference proteome</keyword>
<dbReference type="InterPro" id="IPR016039">
    <property type="entry name" value="Thiolase-like"/>
</dbReference>
<dbReference type="Pfam" id="PF00109">
    <property type="entry name" value="ketoacyl-synt"/>
    <property type="match status" value="1"/>
</dbReference>
<dbReference type="Gene3D" id="3.40.47.10">
    <property type="match status" value="2"/>
</dbReference>
<evidence type="ECO:0000259" key="4">
    <source>
        <dbReference type="PROSITE" id="PS52004"/>
    </source>
</evidence>
<dbReference type="EMBL" id="JBHSOW010000030">
    <property type="protein sequence ID" value="MFC5649175.1"/>
    <property type="molecule type" value="Genomic_DNA"/>
</dbReference>
<dbReference type="InterPro" id="IPR020841">
    <property type="entry name" value="PKS_Beta-ketoAc_synthase_dom"/>
</dbReference>
<keyword evidence="2 3" id="KW-0808">Transferase</keyword>
<dbReference type="InterPro" id="IPR014030">
    <property type="entry name" value="Ketoacyl_synth_N"/>
</dbReference>
<dbReference type="PROSITE" id="PS52004">
    <property type="entry name" value="KS3_2"/>
    <property type="match status" value="1"/>
</dbReference>
<dbReference type="Pfam" id="PF02801">
    <property type="entry name" value="Ketoacyl-synt_C"/>
    <property type="match status" value="1"/>
</dbReference>
<comment type="similarity">
    <text evidence="1 3">Belongs to the thiolase-like superfamily. Beta-ketoacyl-ACP synthases family.</text>
</comment>
<feature type="domain" description="Ketosynthase family 3 (KS3)" evidence="4">
    <location>
        <begin position="2"/>
        <end position="395"/>
    </location>
</feature>
<dbReference type="InterPro" id="IPR014031">
    <property type="entry name" value="Ketoacyl_synth_C"/>
</dbReference>
<dbReference type="InterPro" id="IPR000794">
    <property type="entry name" value="Beta-ketoacyl_synthase"/>
</dbReference>
<protein>
    <submittedName>
        <fullName evidence="5">Beta-ketoacyl synthase N-terminal-like domain-containing protein</fullName>
    </submittedName>
</protein>
<accession>A0ABW0VU89</accession>
<comment type="caution">
    <text evidence="5">The sequence shown here is derived from an EMBL/GenBank/DDBJ whole genome shotgun (WGS) entry which is preliminary data.</text>
</comment>
<organism evidence="5 6">
    <name type="scientific">Paenibacillus solisilvae</name>
    <dbReference type="NCBI Taxonomy" id="2486751"/>
    <lineage>
        <taxon>Bacteria</taxon>
        <taxon>Bacillati</taxon>
        <taxon>Bacillota</taxon>
        <taxon>Bacilli</taxon>
        <taxon>Bacillales</taxon>
        <taxon>Paenibacillaceae</taxon>
        <taxon>Paenibacillus</taxon>
    </lineage>
</organism>
<dbReference type="PROSITE" id="PS00098">
    <property type="entry name" value="THIOLASE_1"/>
    <property type="match status" value="1"/>
</dbReference>